<comment type="function">
    <text evidence="1 23">Catalyzes the 6-electron oxidation of protoporphyrinogen-IX to form protoporphyrin-IX.</text>
</comment>
<evidence type="ECO:0000256" key="12">
    <source>
        <dbReference type="ARBA" id="ARBA00022792"/>
    </source>
</evidence>
<evidence type="ECO:0000313" key="27">
    <source>
        <dbReference type="Proteomes" id="UP001279410"/>
    </source>
</evidence>
<comment type="pathway">
    <text evidence="3 23">Porphyrin-containing compound metabolism; protoporphyrin-IX biosynthesis; protoporphyrin-IX from protoporphyrinogen-IX: step 1/1.</text>
</comment>
<comment type="cofactor">
    <cofactor evidence="23">
        <name>FAD</name>
        <dbReference type="ChEBI" id="CHEBI:57692"/>
    </cofactor>
    <text evidence="23">Binds 1 FAD per subunit.</text>
</comment>
<dbReference type="Proteomes" id="UP001279410">
    <property type="component" value="Unassembled WGS sequence"/>
</dbReference>
<dbReference type="InterPro" id="IPR036188">
    <property type="entry name" value="FAD/NAD-bd_sf"/>
</dbReference>
<dbReference type="AlphaFoldDB" id="A0AAD3NGJ8"/>
<dbReference type="InterPro" id="IPR050464">
    <property type="entry name" value="Zeta_carotene_desat/Oxidored"/>
</dbReference>
<reference evidence="26" key="1">
    <citation type="submission" date="2022-08" db="EMBL/GenBank/DDBJ databases">
        <title>Genome sequencing of akame (Lates japonicus).</title>
        <authorList>
            <person name="Hashiguchi Y."/>
            <person name="Takahashi H."/>
        </authorList>
    </citation>
    <scope>NUCLEOTIDE SEQUENCE</scope>
    <source>
        <strain evidence="26">Kochi</strain>
    </source>
</reference>
<keyword evidence="13 23" id="KW-0274">FAD</keyword>
<evidence type="ECO:0000256" key="14">
    <source>
        <dbReference type="ARBA" id="ARBA00022840"/>
    </source>
</evidence>
<evidence type="ECO:0000256" key="15">
    <source>
        <dbReference type="ARBA" id="ARBA00023002"/>
    </source>
</evidence>
<evidence type="ECO:0000256" key="23">
    <source>
        <dbReference type="RuleBase" id="RU367069"/>
    </source>
</evidence>
<dbReference type="FunFam" id="3.30.200.20:FF:000087">
    <property type="entry name" value="Dual specificity tyrosine-phosphorylation-regulated kinase 1A"/>
    <property type="match status" value="1"/>
</dbReference>
<keyword evidence="17 23" id="KW-0350">Heme biosynthesis</keyword>
<keyword evidence="10" id="KW-0547">Nucleotide-binding</keyword>
<keyword evidence="7" id="KW-0723">Serine/threonine-protein kinase</keyword>
<keyword evidence="27" id="KW-1185">Reference proteome</keyword>
<evidence type="ECO:0000256" key="9">
    <source>
        <dbReference type="ARBA" id="ARBA00022679"/>
    </source>
</evidence>
<evidence type="ECO:0000256" key="2">
    <source>
        <dbReference type="ARBA" id="ARBA00004137"/>
    </source>
</evidence>
<evidence type="ECO:0000256" key="16">
    <source>
        <dbReference type="ARBA" id="ARBA00023128"/>
    </source>
</evidence>
<gene>
    <name evidence="26" type="ORF">AKAME5_002214000</name>
</gene>
<evidence type="ECO:0000256" key="6">
    <source>
        <dbReference type="ARBA" id="ARBA00012867"/>
    </source>
</evidence>
<comment type="catalytic activity">
    <reaction evidence="22 23">
        <text>protoporphyrinogen IX + 3 O2 = protoporphyrin IX + 3 H2O2</text>
        <dbReference type="Rhea" id="RHEA:25576"/>
        <dbReference type="ChEBI" id="CHEBI:15379"/>
        <dbReference type="ChEBI" id="CHEBI:16240"/>
        <dbReference type="ChEBI" id="CHEBI:57306"/>
        <dbReference type="ChEBI" id="CHEBI:57307"/>
        <dbReference type="EC" id="1.3.3.4"/>
    </reaction>
</comment>
<evidence type="ECO:0000256" key="1">
    <source>
        <dbReference type="ARBA" id="ARBA00002600"/>
    </source>
</evidence>
<dbReference type="NCBIfam" id="TIGR00562">
    <property type="entry name" value="proto_IX_ox"/>
    <property type="match status" value="1"/>
</dbReference>
<dbReference type="Gene3D" id="3.50.50.60">
    <property type="entry name" value="FAD/NAD(P)-binding domain"/>
    <property type="match status" value="1"/>
</dbReference>
<dbReference type="SUPFAM" id="SSF56112">
    <property type="entry name" value="Protein kinase-like (PK-like)"/>
    <property type="match status" value="1"/>
</dbReference>
<dbReference type="GO" id="GO:0006782">
    <property type="term" value="P:protoporphyrinogen IX biosynthetic process"/>
    <property type="evidence" value="ECO:0007669"/>
    <property type="project" value="UniProtKB-UniRule"/>
</dbReference>
<keyword evidence="11" id="KW-0418">Kinase</keyword>
<dbReference type="PANTHER" id="PTHR42923:SF3">
    <property type="entry name" value="PROTOPORPHYRINOGEN OXIDASE"/>
    <property type="match status" value="1"/>
</dbReference>
<evidence type="ECO:0000256" key="18">
    <source>
        <dbReference type="ARBA" id="ARBA00023136"/>
    </source>
</evidence>
<evidence type="ECO:0000256" key="21">
    <source>
        <dbReference type="ARBA" id="ARBA00044160"/>
    </source>
</evidence>
<feature type="domain" description="Amine oxidase" evidence="25">
    <location>
        <begin position="204"/>
        <end position="665"/>
    </location>
</feature>
<sequence>VYYTKKKRRAQQVPPEDSSTKKERKVYNDGYDDDNYDYIVKNGEKWLDRYEIDSLIGKGSFGQVVKAYDHHEQEWVAIKIIKNKKAFLNQAQIELRLLELMNKHDTEMKYYIVNSHQDESPNAAVADPLRPRRRRIAAVKNPIFWPTLTEPEPTPTHQETGSVDIAGVVTDGDTVTRNTDPRSPVLRHTERRLHQPPPILGGGIGGLAASYYLCRSPQVTKVIVLESSSRFGGWLWSTRRPDGAVFEHGPRGIRPAGAVGHNTLNMVDDLGLAGEILPVTYSHVASKNRYLYVDGQLHRMPSGLSGLLRTVPPFSRPLLFSVAMEILVKKSKEEDESIHSFVSRRLGKELADIAVDSLCRGVFAGDCRKLSVRSCFPVLYNAEQRRGSLTLGMLLGSGPTPVAPPGPLAQRSIKESWAQWSLSRGVESLPESITDYLQQSRRVQLHREAAVKHISPSSSGWTIRLEDGVISADHIISALPAKALSSALPPACQSLIQELQDISTVTVAVVNLEYDGSILPVTGFGHLVPSSEDQGLLGVVYDSVPFPQHNRPNGQTTRLTVMMGGAWFQEEFGAPEAVTEERLLARATEAVQRHLGVTAAPSWSRVALQRDCIPQYYQGHFRRVESMRSFIKENNLPLSLIGSSYDGVSVNDVIFSGRTAVEELLGTGV</sequence>
<evidence type="ECO:0000256" key="4">
    <source>
        <dbReference type="ARBA" id="ARBA00008867"/>
    </source>
</evidence>
<dbReference type="GO" id="GO:0004729">
    <property type="term" value="F:oxygen-dependent protoporphyrinogen oxidase activity"/>
    <property type="evidence" value="ECO:0007669"/>
    <property type="project" value="UniProtKB-UniRule"/>
</dbReference>
<keyword evidence="9" id="KW-0808">Transferase</keyword>
<feature type="region of interest" description="Disordered" evidence="24">
    <location>
        <begin position="1"/>
        <end position="27"/>
    </location>
</feature>
<dbReference type="SUPFAM" id="SSF51905">
    <property type="entry name" value="FAD/NAD(P)-binding domain"/>
    <property type="match status" value="1"/>
</dbReference>
<name>A0AAD3NGJ8_LATJO</name>
<feature type="compositionally biased region" description="Basic and acidic residues" evidence="24">
    <location>
        <begin position="18"/>
        <end position="27"/>
    </location>
</feature>
<evidence type="ECO:0000256" key="19">
    <source>
        <dbReference type="ARBA" id="ARBA00023244"/>
    </source>
</evidence>
<dbReference type="Gene3D" id="3.30.200.20">
    <property type="entry name" value="Phosphorylase Kinase, domain 1"/>
    <property type="match status" value="1"/>
</dbReference>
<keyword evidence="8 23" id="KW-0285">Flavoprotein</keyword>
<evidence type="ECO:0000256" key="11">
    <source>
        <dbReference type="ARBA" id="ARBA00022777"/>
    </source>
</evidence>
<accession>A0AAD3NGJ8</accession>
<evidence type="ECO:0000256" key="24">
    <source>
        <dbReference type="SAM" id="MobiDB-lite"/>
    </source>
</evidence>
<keyword evidence="15 23" id="KW-0560">Oxidoreductase</keyword>
<evidence type="ECO:0000256" key="5">
    <source>
        <dbReference type="ARBA" id="ARBA00010551"/>
    </source>
</evidence>
<dbReference type="InterPro" id="IPR011009">
    <property type="entry name" value="Kinase-like_dom_sf"/>
</dbReference>
<dbReference type="EC" id="1.3.3.4" evidence="6 23"/>
<keyword evidence="14" id="KW-0067">ATP-binding</keyword>
<feature type="non-terminal residue" evidence="26">
    <location>
        <position position="1"/>
    </location>
</feature>
<keyword evidence="18" id="KW-0472">Membrane</keyword>
<dbReference type="InterPro" id="IPR004572">
    <property type="entry name" value="Protoporphyrinogen_oxidase"/>
</dbReference>
<dbReference type="GO" id="GO:0006785">
    <property type="term" value="P:heme B biosynthetic process"/>
    <property type="evidence" value="ECO:0007669"/>
    <property type="project" value="UniProtKB-ARBA"/>
</dbReference>
<keyword evidence="19 23" id="KW-0627">Porphyrin biosynthesis</keyword>
<dbReference type="GO" id="GO:0005524">
    <property type="term" value="F:ATP binding"/>
    <property type="evidence" value="ECO:0007669"/>
    <property type="project" value="UniProtKB-KW"/>
</dbReference>
<evidence type="ECO:0000256" key="7">
    <source>
        <dbReference type="ARBA" id="ARBA00022527"/>
    </source>
</evidence>
<evidence type="ECO:0000256" key="22">
    <source>
        <dbReference type="ARBA" id="ARBA00047554"/>
    </source>
</evidence>
<dbReference type="FunFam" id="3.50.50.60:FF:000133">
    <property type="entry name" value="Protoporphyrinogen oxidase"/>
    <property type="match status" value="1"/>
</dbReference>
<evidence type="ECO:0000259" key="25">
    <source>
        <dbReference type="Pfam" id="PF01593"/>
    </source>
</evidence>
<dbReference type="InterPro" id="IPR002937">
    <property type="entry name" value="Amino_oxidase"/>
</dbReference>
<comment type="similarity">
    <text evidence="4">Belongs to the protein kinase superfamily. CMGC Ser/Thr protein kinase family. MNB/DYRK subfamily.</text>
</comment>
<comment type="similarity">
    <text evidence="5 23">Belongs to the protoporphyrinogen/coproporphyrinogen oxidase family. Protoporphyrinogen oxidase subfamily.</text>
</comment>
<comment type="subunit">
    <text evidence="20">Monomer. Homodimer.</text>
</comment>
<dbReference type="GO" id="GO:0005758">
    <property type="term" value="C:mitochondrial intermembrane space"/>
    <property type="evidence" value="ECO:0007669"/>
    <property type="project" value="UniProtKB-ARBA"/>
</dbReference>
<evidence type="ECO:0000256" key="13">
    <source>
        <dbReference type="ARBA" id="ARBA00022827"/>
    </source>
</evidence>
<comment type="caution">
    <text evidence="26">The sequence shown here is derived from an EMBL/GenBank/DDBJ whole genome shotgun (WGS) entry which is preliminary data.</text>
</comment>
<evidence type="ECO:0000313" key="26">
    <source>
        <dbReference type="EMBL" id="GLD70821.1"/>
    </source>
</evidence>
<evidence type="ECO:0000256" key="20">
    <source>
        <dbReference type="ARBA" id="ARBA00024380"/>
    </source>
</evidence>
<dbReference type="GO" id="GO:0004674">
    <property type="term" value="F:protein serine/threonine kinase activity"/>
    <property type="evidence" value="ECO:0007669"/>
    <property type="project" value="UniProtKB-KW"/>
</dbReference>
<dbReference type="GO" id="GO:0005743">
    <property type="term" value="C:mitochondrial inner membrane"/>
    <property type="evidence" value="ECO:0007669"/>
    <property type="project" value="UniProtKB-SubCell"/>
</dbReference>
<evidence type="ECO:0000256" key="10">
    <source>
        <dbReference type="ARBA" id="ARBA00022741"/>
    </source>
</evidence>
<comment type="subcellular location">
    <subcellularLocation>
        <location evidence="2">Mitochondrion inner membrane</location>
        <topology evidence="2">Peripheral membrane protein</topology>
        <orientation evidence="2">Intermembrane side</orientation>
    </subcellularLocation>
</comment>
<evidence type="ECO:0000256" key="8">
    <source>
        <dbReference type="ARBA" id="ARBA00022630"/>
    </source>
</evidence>
<organism evidence="26 27">
    <name type="scientific">Lates japonicus</name>
    <name type="common">Japanese lates</name>
    <dbReference type="NCBI Taxonomy" id="270547"/>
    <lineage>
        <taxon>Eukaryota</taxon>
        <taxon>Metazoa</taxon>
        <taxon>Chordata</taxon>
        <taxon>Craniata</taxon>
        <taxon>Vertebrata</taxon>
        <taxon>Euteleostomi</taxon>
        <taxon>Actinopterygii</taxon>
        <taxon>Neopterygii</taxon>
        <taxon>Teleostei</taxon>
        <taxon>Neoteleostei</taxon>
        <taxon>Acanthomorphata</taxon>
        <taxon>Carangaria</taxon>
        <taxon>Carangaria incertae sedis</taxon>
        <taxon>Centropomidae</taxon>
        <taxon>Lates</taxon>
    </lineage>
</organism>
<keyword evidence="16" id="KW-0496">Mitochondrion</keyword>
<dbReference type="PANTHER" id="PTHR42923">
    <property type="entry name" value="PROTOPORPHYRINOGEN OXIDASE"/>
    <property type="match status" value="1"/>
</dbReference>
<evidence type="ECO:0000256" key="3">
    <source>
        <dbReference type="ARBA" id="ARBA00005073"/>
    </source>
</evidence>
<keyword evidence="12" id="KW-0999">Mitochondrion inner membrane</keyword>
<dbReference type="EMBL" id="BRZM01000446">
    <property type="protein sequence ID" value="GLD70821.1"/>
    <property type="molecule type" value="Genomic_DNA"/>
</dbReference>
<proteinExistence type="inferred from homology"/>
<feature type="compositionally biased region" description="Basic residues" evidence="24">
    <location>
        <begin position="1"/>
        <end position="10"/>
    </location>
</feature>
<dbReference type="Pfam" id="PF01593">
    <property type="entry name" value="Amino_oxidase"/>
    <property type="match status" value="1"/>
</dbReference>
<dbReference type="SUPFAM" id="SSF54373">
    <property type="entry name" value="FAD-linked reductases, C-terminal domain"/>
    <property type="match status" value="1"/>
</dbReference>
<evidence type="ECO:0000256" key="17">
    <source>
        <dbReference type="ARBA" id="ARBA00023133"/>
    </source>
</evidence>
<protein>
    <recommendedName>
        <fullName evidence="21 23">Protoporphyrinogen oxidase</fullName>
        <ecNumber evidence="6 23">1.3.3.4</ecNumber>
    </recommendedName>
</protein>